<feature type="compositionally biased region" description="Low complexity" evidence="1">
    <location>
        <begin position="96"/>
        <end position="107"/>
    </location>
</feature>
<evidence type="ECO:0000313" key="2">
    <source>
        <dbReference type="EMBL" id="KAF2396855.1"/>
    </source>
</evidence>
<dbReference type="PANTHER" id="PTHR37014">
    <property type="entry name" value="EXPRESSION LETHALITY PROTEIN HEL10, PUTATIVE (AFU_ORTHOLOGUE AFUA_1G06580)-RELATED"/>
    <property type="match status" value="1"/>
</dbReference>
<feature type="compositionally biased region" description="Polar residues" evidence="1">
    <location>
        <begin position="148"/>
        <end position="162"/>
    </location>
</feature>
<reference evidence="2" key="1">
    <citation type="journal article" date="2020" name="Stud. Mycol.">
        <title>101 Dothideomycetes genomes: a test case for predicting lifestyles and emergence of pathogens.</title>
        <authorList>
            <person name="Haridas S."/>
            <person name="Albert R."/>
            <person name="Binder M."/>
            <person name="Bloem J."/>
            <person name="Labutti K."/>
            <person name="Salamov A."/>
            <person name="Andreopoulos B."/>
            <person name="Baker S."/>
            <person name="Barry K."/>
            <person name="Bills G."/>
            <person name="Bluhm B."/>
            <person name="Cannon C."/>
            <person name="Castanera R."/>
            <person name="Culley D."/>
            <person name="Daum C."/>
            <person name="Ezra D."/>
            <person name="Gonzalez J."/>
            <person name="Henrissat B."/>
            <person name="Kuo A."/>
            <person name="Liang C."/>
            <person name="Lipzen A."/>
            <person name="Lutzoni F."/>
            <person name="Magnuson J."/>
            <person name="Mondo S."/>
            <person name="Nolan M."/>
            <person name="Ohm R."/>
            <person name="Pangilinan J."/>
            <person name="Park H.-J."/>
            <person name="Ramirez L."/>
            <person name="Alfaro M."/>
            <person name="Sun H."/>
            <person name="Tritt A."/>
            <person name="Yoshinaga Y."/>
            <person name="Zwiers L.-H."/>
            <person name="Turgeon B."/>
            <person name="Goodwin S."/>
            <person name="Spatafora J."/>
            <person name="Crous P."/>
            <person name="Grigoriev I."/>
        </authorList>
    </citation>
    <scope>NUCLEOTIDE SEQUENCE</scope>
    <source>
        <strain evidence="2">CBS 262.69</strain>
    </source>
</reference>
<proteinExistence type="predicted"/>
<feature type="region of interest" description="Disordered" evidence="1">
    <location>
        <begin position="331"/>
        <end position="355"/>
    </location>
</feature>
<gene>
    <name evidence="2" type="ORF">EJ06DRAFT_524347</name>
</gene>
<feature type="compositionally biased region" description="Low complexity" evidence="1">
    <location>
        <begin position="113"/>
        <end position="125"/>
    </location>
</feature>
<feature type="compositionally biased region" description="Low complexity" evidence="1">
    <location>
        <begin position="26"/>
        <end position="38"/>
    </location>
</feature>
<feature type="compositionally biased region" description="Gly residues" evidence="1">
    <location>
        <begin position="345"/>
        <end position="355"/>
    </location>
</feature>
<name>A0A6G1HM68_9PEZI</name>
<organism evidence="2 3">
    <name type="scientific">Trichodelitschia bisporula</name>
    <dbReference type="NCBI Taxonomy" id="703511"/>
    <lineage>
        <taxon>Eukaryota</taxon>
        <taxon>Fungi</taxon>
        <taxon>Dikarya</taxon>
        <taxon>Ascomycota</taxon>
        <taxon>Pezizomycotina</taxon>
        <taxon>Dothideomycetes</taxon>
        <taxon>Dothideomycetes incertae sedis</taxon>
        <taxon>Phaeotrichales</taxon>
        <taxon>Phaeotrichaceae</taxon>
        <taxon>Trichodelitschia</taxon>
    </lineage>
</organism>
<dbReference type="Proteomes" id="UP000799640">
    <property type="component" value="Unassembled WGS sequence"/>
</dbReference>
<feature type="region of interest" description="Disordered" evidence="1">
    <location>
        <begin position="1"/>
        <end position="170"/>
    </location>
</feature>
<accession>A0A6G1HM68</accession>
<evidence type="ECO:0000313" key="3">
    <source>
        <dbReference type="Proteomes" id="UP000799640"/>
    </source>
</evidence>
<dbReference type="AlphaFoldDB" id="A0A6G1HM68"/>
<dbReference type="OrthoDB" id="3944251at2759"/>
<evidence type="ECO:0000256" key="1">
    <source>
        <dbReference type="SAM" id="MobiDB-lite"/>
    </source>
</evidence>
<feature type="compositionally biased region" description="Low complexity" evidence="1">
    <location>
        <begin position="44"/>
        <end position="58"/>
    </location>
</feature>
<protein>
    <recommendedName>
        <fullName evidence="4">Glycine zipper 2TM domain-containing protein</fullName>
    </recommendedName>
</protein>
<sequence length="355" mass="37477">MSDPYNQYPHHSANYHPQGGYPPAPSYGQPDQSYQQGQYGQGQYGQQQYSPAPSGSPYGAPPTPQYGQAPSYGQQSSYGTPSYDGQQSGYGPPAAGGFQHGQQPYGQQGQGQYGAPAQYGQGYPASDPSHQYPQQGAYHQAPYPADPNNPSQAPQYGSTDPNHQAEGDRGLMGALAGGVAGHMGGKKYGHGLIGTLAGAVAGNLQFFFCIKLALVACNGRASVKYPSRHKHQSITGVCVDMNNETENRRGHLSNPRPLPANQVHSAQLILGPKVVDQENPPRTAFGCDFGDDDVAPLGPYVDRACDPVLVRLRVWLSLPCQRACGKPFVPDGPLDPSSAPQMTPIGGGGARGASR</sequence>
<evidence type="ECO:0008006" key="4">
    <source>
        <dbReference type="Google" id="ProtNLM"/>
    </source>
</evidence>
<dbReference type="PANTHER" id="PTHR37014:SF9">
    <property type="entry name" value="CONSERVED HISTIDINE-RICH PROTEIN (AFU_ORTHOLOGUE AFUA_1G11910)"/>
    <property type="match status" value="1"/>
</dbReference>
<dbReference type="EMBL" id="ML996705">
    <property type="protein sequence ID" value="KAF2396855.1"/>
    <property type="molecule type" value="Genomic_DNA"/>
</dbReference>
<keyword evidence="3" id="KW-1185">Reference proteome</keyword>
<feature type="compositionally biased region" description="Polar residues" evidence="1">
    <location>
        <begin position="65"/>
        <end position="89"/>
    </location>
</feature>